<accession>A0ABX7CR90</accession>
<sequence>MERNNFTDLIALAKNNDAEFLALFNEIYPGFVASLKTINPKIRSSELEFCAMTFLNFSTKNIAQYTFVTVRAVQIRKNRLRKKLNIASDIDFNNWMRDQIHRSPLAKQEYTVETI</sequence>
<dbReference type="SUPFAM" id="SSF46894">
    <property type="entry name" value="C-terminal effector domain of the bipartite response regulators"/>
    <property type="match status" value="1"/>
</dbReference>
<organism evidence="1 2">
    <name type="scientific">Sphingobacterium multivorum</name>
    <dbReference type="NCBI Taxonomy" id="28454"/>
    <lineage>
        <taxon>Bacteria</taxon>
        <taxon>Pseudomonadati</taxon>
        <taxon>Bacteroidota</taxon>
        <taxon>Sphingobacteriia</taxon>
        <taxon>Sphingobacteriales</taxon>
        <taxon>Sphingobacteriaceae</taxon>
        <taxon>Sphingobacterium</taxon>
    </lineage>
</organism>
<dbReference type="InterPro" id="IPR016032">
    <property type="entry name" value="Sig_transdc_resp-reg_C-effctor"/>
</dbReference>
<dbReference type="EMBL" id="CP068224">
    <property type="protein sequence ID" value="QQT54604.1"/>
    <property type="molecule type" value="Genomic_DNA"/>
</dbReference>
<protein>
    <recommendedName>
        <fullName evidence="3">HTH luxR-type domain-containing protein</fullName>
    </recommendedName>
</protein>
<proteinExistence type="predicted"/>
<name>A0ABX7CR90_SPHMU</name>
<gene>
    <name evidence="1" type="ORF">I6I98_04925</name>
</gene>
<keyword evidence="2" id="KW-1185">Reference proteome</keyword>
<dbReference type="Proteomes" id="UP000595498">
    <property type="component" value="Chromosome"/>
</dbReference>
<reference evidence="1 2" key="1">
    <citation type="submission" date="2021-01" db="EMBL/GenBank/DDBJ databases">
        <title>FDA dAtabase for Regulatory Grade micrObial Sequences (FDA-ARGOS): Supporting development and validation of Infectious Disease Dx tests.</title>
        <authorList>
            <person name="Sproer C."/>
            <person name="Gronow S."/>
            <person name="Severitt S."/>
            <person name="Schroder I."/>
            <person name="Tallon L."/>
            <person name="Sadzewicz L."/>
            <person name="Zhao X."/>
            <person name="Boylan J."/>
            <person name="Ott S."/>
            <person name="Bowen H."/>
            <person name="Vavikolanu K."/>
            <person name="Mehta A."/>
            <person name="Aluvathingal J."/>
            <person name="Nadendla S."/>
            <person name="Lowell S."/>
            <person name="Myers T."/>
            <person name="Yan Y."/>
            <person name="Sichtig H."/>
        </authorList>
    </citation>
    <scope>NUCLEOTIDE SEQUENCE [LARGE SCALE GENOMIC DNA]</scope>
    <source>
        <strain evidence="1 2">FDAARGOS_1141</strain>
    </source>
</reference>
<evidence type="ECO:0000313" key="1">
    <source>
        <dbReference type="EMBL" id="QQT54604.1"/>
    </source>
</evidence>
<evidence type="ECO:0000313" key="2">
    <source>
        <dbReference type="Proteomes" id="UP000595498"/>
    </source>
</evidence>
<evidence type="ECO:0008006" key="3">
    <source>
        <dbReference type="Google" id="ProtNLM"/>
    </source>
</evidence>